<evidence type="ECO:0000256" key="16">
    <source>
        <dbReference type="ARBA" id="ARBA00023136"/>
    </source>
</evidence>
<evidence type="ECO:0000313" key="23">
    <source>
        <dbReference type="EMBL" id="KAF3451834.1"/>
    </source>
</evidence>
<dbReference type="AlphaFoldDB" id="A0A8K0MMW5"/>
<evidence type="ECO:0000256" key="5">
    <source>
        <dbReference type="ARBA" id="ARBA00022527"/>
    </source>
</evidence>
<evidence type="ECO:0000256" key="2">
    <source>
        <dbReference type="ARBA" id="ARBA00004479"/>
    </source>
</evidence>
<keyword evidence="17" id="KW-0675">Receptor</keyword>
<keyword evidence="4" id="KW-1003">Cell membrane</keyword>
<keyword evidence="8" id="KW-0808">Transferase</keyword>
<dbReference type="Gene3D" id="2.60.120.430">
    <property type="entry name" value="Galactose-binding lectin"/>
    <property type="match status" value="1"/>
</dbReference>
<evidence type="ECO:0000256" key="7">
    <source>
        <dbReference type="ARBA" id="ARBA00022614"/>
    </source>
</evidence>
<keyword evidence="16 21" id="KW-0472">Membrane</keyword>
<keyword evidence="24" id="KW-1185">Reference proteome</keyword>
<evidence type="ECO:0000313" key="24">
    <source>
        <dbReference type="Proteomes" id="UP000796880"/>
    </source>
</evidence>
<dbReference type="PANTHER" id="PTHR48006">
    <property type="entry name" value="LEUCINE-RICH REPEAT-CONTAINING PROTEIN DDB_G0281931-RELATED"/>
    <property type="match status" value="1"/>
</dbReference>
<dbReference type="GO" id="GO:0004674">
    <property type="term" value="F:protein serine/threonine kinase activity"/>
    <property type="evidence" value="ECO:0007669"/>
    <property type="project" value="UniProtKB-KW"/>
</dbReference>
<dbReference type="InterPro" id="IPR011009">
    <property type="entry name" value="Kinase-like_dom_sf"/>
</dbReference>
<gene>
    <name evidence="23" type="ORF">FNV43_RR07930</name>
</gene>
<dbReference type="FunFam" id="3.80.10.10:FF:000041">
    <property type="entry name" value="LRR receptor-like serine/threonine-protein kinase ERECTA"/>
    <property type="match status" value="2"/>
</dbReference>
<dbReference type="InterPro" id="IPR032675">
    <property type="entry name" value="LRR_dom_sf"/>
</dbReference>
<protein>
    <recommendedName>
        <fullName evidence="3">non-specific serine/threonine protein kinase</fullName>
        <ecNumber evidence="3">2.7.11.1</ecNumber>
    </recommendedName>
</protein>
<evidence type="ECO:0000256" key="19">
    <source>
        <dbReference type="ARBA" id="ARBA00047899"/>
    </source>
</evidence>
<evidence type="ECO:0000256" key="14">
    <source>
        <dbReference type="ARBA" id="ARBA00022840"/>
    </source>
</evidence>
<dbReference type="SUPFAM" id="SSF56112">
    <property type="entry name" value="Protein kinase-like (PK-like)"/>
    <property type="match status" value="1"/>
</dbReference>
<dbReference type="Pfam" id="PF11721">
    <property type="entry name" value="Malectin"/>
    <property type="match status" value="1"/>
</dbReference>
<dbReference type="OrthoDB" id="1187689at2759"/>
<dbReference type="InterPro" id="IPR021720">
    <property type="entry name" value="Malectin_dom"/>
</dbReference>
<dbReference type="Pfam" id="PF13855">
    <property type="entry name" value="LRR_8"/>
    <property type="match status" value="1"/>
</dbReference>
<comment type="subcellular location">
    <subcellularLocation>
        <location evidence="1">Cell membrane</location>
    </subcellularLocation>
    <subcellularLocation>
        <location evidence="2">Membrane</location>
        <topology evidence="2">Single-pass type I membrane protein</topology>
    </subcellularLocation>
</comment>
<evidence type="ECO:0000256" key="18">
    <source>
        <dbReference type="ARBA" id="ARBA00023180"/>
    </source>
</evidence>
<evidence type="ECO:0000256" key="20">
    <source>
        <dbReference type="ARBA" id="ARBA00048679"/>
    </source>
</evidence>
<comment type="catalytic activity">
    <reaction evidence="19">
        <text>L-threonyl-[protein] + ATP = O-phospho-L-threonyl-[protein] + ADP + H(+)</text>
        <dbReference type="Rhea" id="RHEA:46608"/>
        <dbReference type="Rhea" id="RHEA-COMP:11060"/>
        <dbReference type="Rhea" id="RHEA-COMP:11605"/>
        <dbReference type="ChEBI" id="CHEBI:15378"/>
        <dbReference type="ChEBI" id="CHEBI:30013"/>
        <dbReference type="ChEBI" id="CHEBI:30616"/>
        <dbReference type="ChEBI" id="CHEBI:61977"/>
        <dbReference type="ChEBI" id="CHEBI:456216"/>
        <dbReference type="EC" id="2.7.11.1"/>
    </reaction>
</comment>
<keyword evidence="10" id="KW-0732">Signal</keyword>
<evidence type="ECO:0000256" key="15">
    <source>
        <dbReference type="ARBA" id="ARBA00022989"/>
    </source>
</evidence>
<dbReference type="Gene3D" id="3.80.10.10">
    <property type="entry name" value="Ribonuclease Inhibitor"/>
    <property type="match status" value="2"/>
</dbReference>
<keyword evidence="12" id="KW-0547">Nucleotide-binding</keyword>
<dbReference type="InterPro" id="IPR051824">
    <property type="entry name" value="LRR_Rcpt-Like_S/T_Kinase"/>
</dbReference>
<evidence type="ECO:0000256" key="21">
    <source>
        <dbReference type="SAM" id="Phobius"/>
    </source>
</evidence>
<dbReference type="Pfam" id="PF23598">
    <property type="entry name" value="LRR_14"/>
    <property type="match status" value="1"/>
</dbReference>
<dbReference type="PANTHER" id="PTHR48006:SF48">
    <property type="entry name" value="PROTEIN KINASE DOMAIN-CONTAINING PROTEIN"/>
    <property type="match status" value="1"/>
</dbReference>
<proteinExistence type="predicted"/>
<dbReference type="InterPro" id="IPR001245">
    <property type="entry name" value="Ser-Thr/Tyr_kinase_cat_dom"/>
</dbReference>
<dbReference type="GO" id="GO:0005524">
    <property type="term" value="F:ATP binding"/>
    <property type="evidence" value="ECO:0007669"/>
    <property type="project" value="UniProtKB-KW"/>
</dbReference>
<dbReference type="InterPro" id="IPR055414">
    <property type="entry name" value="LRR_R13L4/SHOC2-like"/>
</dbReference>
<keyword evidence="11" id="KW-0677">Repeat</keyword>
<dbReference type="InterPro" id="IPR001611">
    <property type="entry name" value="Leu-rich_rpt"/>
</dbReference>
<dbReference type="Pfam" id="PF00560">
    <property type="entry name" value="LRR_1"/>
    <property type="match status" value="1"/>
</dbReference>
<evidence type="ECO:0000256" key="17">
    <source>
        <dbReference type="ARBA" id="ARBA00023170"/>
    </source>
</evidence>
<accession>A0A8K0MMW5</accession>
<evidence type="ECO:0000256" key="3">
    <source>
        <dbReference type="ARBA" id="ARBA00012513"/>
    </source>
</evidence>
<evidence type="ECO:0000256" key="8">
    <source>
        <dbReference type="ARBA" id="ARBA00022679"/>
    </source>
</evidence>
<feature type="transmembrane region" description="Helical" evidence="21">
    <location>
        <begin position="757"/>
        <end position="779"/>
    </location>
</feature>
<dbReference type="EMBL" id="VOIH02000003">
    <property type="protein sequence ID" value="KAF3451834.1"/>
    <property type="molecule type" value="Genomic_DNA"/>
</dbReference>
<evidence type="ECO:0000256" key="13">
    <source>
        <dbReference type="ARBA" id="ARBA00022777"/>
    </source>
</evidence>
<dbReference type="InterPro" id="IPR000719">
    <property type="entry name" value="Prot_kinase_dom"/>
</dbReference>
<evidence type="ECO:0000256" key="10">
    <source>
        <dbReference type="ARBA" id="ARBA00022729"/>
    </source>
</evidence>
<comment type="catalytic activity">
    <reaction evidence="20">
        <text>L-seryl-[protein] + ATP = O-phospho-L-seryl-[protein] + ADP + H(+)</text>
        <dbReference type="Rhea" id="RHEA:17989"/>
        <dbReference type="Rhea" id="RHEA-COMP:9863"/>
        <dbReference type="Rhea" id="RHEA-COMP:11604"/>
        <dbReference type="ChEBI" id="CHEBI:15378"/>
        <dbReference type="ChEBI" id="CHEBI:29999"/>
        <dbReference type="ChEBI" id="CHEBI:30616"/>
        <dbReference type="ChEBI" id="CHEBI:83421"/>
        <dbReference type="ChEBI" id="CHEBI:456216"/>
        <dbReference type="EC" id="2.7.11.1"/>
    </reaction>
</comment>
<dbReference type="SUPFAM" id="SSF52058">
    <property type="entry name" value="L domain-like"/>
    <property type="match status" value="1"/>
</dbReference>
<dbReference type="Pfam" id="PF07714">
    <property type="entry name" value="PK_Tyr_Ser-Thr"/>
    <property type="match status" value="1"/>
</dbReference>
<evidence type="ECO:0000256" key="12">
    <source>
        <dbReference type="ARBA" id="ARBA00022741"/>
    </source>
</evidence>
<feature type="domain" description="Protein kinase" evidence="22">
    <location>
        <begin position="807"/>
        <end position="1079"/>
    </location>
</feature>
<keyword evidence="14" id="KW-0067">ATP-binding</keyword>
<dbReference type="Gene3D" id="3.30.200.20">
    <property type="entry name" value="Phosphorylase Kinase, domain 1"/>
    <property type="match status" value="1"/>
</dbReference>
<keyword evidence="15 21" id="KW-1133">Transmembrane helix</keyword>
<evidence type="ECO:0000256" key="6">
    <source>
        <dbReference type="ARBA" id="ARBA00022553"/>
    </source>
</evidence>
<evidence type="ECO:0000256" key="1">
    <source>
        <dbReference type="ARBA" id="ARBA00004236"/>
    </source>
</evidence>
<evidence type="ECO:0000256" key="9">
    <source>
        <dbReference type="ARBA" id="ARBA00022692"/>
    </source>
</evidence>
<evidence type="ECO:0000256" key="11">
    <source>
        <dbReference type="ARBA" id="ARBA00022737"/>
    </source>
</evidence>
<evidence type="ECO:0000256" key="4">
    <source>
        <dbReference type="ARBA" id="ARBA00022475"/>
    </source>
</evidence>
<dbReference type="PROSITE" id="PS50011">
    <property type="entry name" value="PROTEIN_KINASE_DOM"/>
    <property type="match status" value="1"/>
</dbReference>
<keyword evidence="13" id="KW-0418">Kinase</keyword>
<keyword evidence="6" id="KW-0597">Phosphoprotein</keyword>
<dbReference type="Gene3D" id="1.10.510.10">
    <property type="entry name" value="Transferase(Phosphotransferase) domain 1"/>
    <property type="match status" value="1"/>
</dbReference>
<keyword evidence="7" id="KW-0433">Leucine-rich repeat</keyword>
<dbReference type="FunFam" id="3.80.10.10:FF:000383">
    <property type="entry name" value="Leucine-rich repeat receptor protein kinase EMS1"/>
    <property type="match status" value="1"/>
</dbReference>
<reference evidence="23" key="1">
    <citation type="submission" date="2020-03" db="EMBL/GenBank/DDBJ databases">
        <title>A high-quality chromosome-level genome assembly of a woody plant with both climbing and erect habits, Rhamnella rubrinervis.</title>
        <authorList>
            <person name="Lu Z."/>
            <person name="Yang Y."/>
            <person name="Zhu X."/>
            <person name="Sun Y."/>
        </authorList>
    </citation>
    <scope>NUCLEOTIDE SEQUENCE</scope>
    <source>
        <strain evidence="23">BYM</strain>
        <tissue evidence="23">Leaf</tissue>
    </source>
</reference>
<keyword evidence="18" id="KW-0325">Glycoprotein</keyword>
<dbReference type="Proteomes" id="UP000796880">
    <property type="component" value="Unassembled WGS sequence"/>
</dbReference>
<name>A0A8K0MMW5_9ROSA</name>
<comment type="caution">
    <text evidence="23">The sequence shown here is derived from an EMBL/GenBank/DDBJ whole genome shotgun (WGS) entry which is preliminary data.</text>
</comment>
<evidence type="ECO:0000259" key="22">
    <source>
        <dbReference type="PROSITE" id="PS50011"/>
    </source>
</evidence>
<dbReference type="FunFam" id="1.10.510.10:FF:001023">
    <property type="entry name" value="Os07g0541700 protein"/>
    <property type="match status" value="1"/>
</dbReference>
<dbReference type="EC" id="2.7.11.1" evidence="3"/>
<keyword evidence="9 21" id="KW-0812">Transmembrane</keyword>
<organism evidence="23 24">
    <name type="scientific">Rhamnella rubrinervis</name>
    <dbReference type="NCBI Taxonomy" id="2594499"/>
    <lineage>
        <taxon>Eukaryota</taxon>
        <taxon>Viridiplantae</taxon>
        <taxon>Streptophyta</taxon>
        <taxon>Embryophyta</taxon>
        <taxon>Tracheophyta</taxon>
        <taxon>Spermatophyta</taxon>
        <taxon>Magnoliopsida</taxon>
        <taxon>eudicotyledons</taxon>
        <taxon>Gunneridae</taxon>
        <taxon>Pentapetalae</taxon>
        <taxon>rosids</taxon>
        <taxon>fabids</taxon>
        <taxon>Rosales</taxon>
        <taxon>Rhamnaceae</taxon>
        <taxon>rhamnoid group</taxon>
        <taxon>Rhamneae</taxon>
        <taxon>Rhamnella</taxon>
    </lineage>
</organism>
<sequence length="1079" mass="121112">MAGRHLTREFQELGSAAVVWDYRTKLQKAALLGSGNELSFLLCLKSSKVSSAANNDLPLPDDEASALNIIADELELKPSLYFSASSYCNKTSVSTGNVGINCDCSYESFCHISSIYLYNRGLTGIIPEEIASLEYLKVLDLSHNKLHGAIPAALGKLSLLYRLDLSYNQLSGHIPRSLGNLNPLTYVMQSSECRKLSDTNSSCDEWQPINKTCGNFGLDLSMNQLDGSIPKELGNIRVNKTVEVNLRCSSMSISLSGNRLSGDIPESFGNLKFLSSLDLHSNLLTGPIPSLLGNLSYLQHLKLNENNLNGTLPQQLANLTYLQTLWLQSNYFIGDLPEDYARLKKLNSFSIAGNNLSGPFPNFVSNWTSVSTLSLHGNNFRGRISPEIFNLSRLTNLMISDVEGSRFQFPPNASSTELMLLEMKRCSITGEIPSYLGNMPYLYYLDLSFNYLSGEIPNFSSSKNLKYMSFADNMLVGTIPAWIGEAKGTQIDLSYNYFSKLDDDSLPKKAHVNLFECCNSSINVPNNNKNIYLKRRTGSVKIKCPRSKYYSLFINCGGKKTNFGGHEYDADNSTSHYYASPKGNWAYSSSGGFFSQDVINSSNHIQRVKCGISADEEPLYEKARLSSTSLKYNGFCMRKGKYNVTLHFAEIVYTEDENSTSSLKRIFDVYIQGEKILQDFNIRTEAGEPNKIKEVTNLTAHVSDNGLLEIHLYWAGKGSSAEGSSAGPPFLNGPLISAIAVTPEFKVGGGPSHQQTAMIAFGSVIFAVLLLWVWEVVWLRKEEHHRIKVGNQPDDVVTLRKLIDSTGRFTKEIAARKHVKVYRAELPKCTVAVKRFFALPSERIDKLQKEFFALQSLRHENLIQLFDVYFGKKLNLLIYEYMENRSLADVLFDSKHKVTLDWEARFKICQEIASGLKYLHEQHTRKIIHMGIKAANILLDATFKAKISDFEDSVLYPEEDKFTFMKKEVSQGYMAPEYYMCKNISNKYDVYAYGVILLEIVSGRKNLGRKANQLEFLVEDACVADKDNNLLKLVDRSLLRRDDRQITIVLKLAVECIHPSPEMRPTMSEVVSKLESAKK</sequence>
<keyword evidence="5" id="KW-0723">Serine/threonine-protein kinase</keyword>
<dbReference type="GO" id="GO:0005886">
    <property type="term" value="C:plasma membrane"/>
    <property type="evidence" value="ECO:0007669"/>
    <property type="project" value="UniProtKB-SubCell"/>
</dbReference>